<dbReference type="PROSITE" id="PS50893">
    <property type="entry name" value="ABC_TRANSPORTER_2"/>
    <property type="match status" value="1"/>
</dbReference>
<evidence type="ECO:0000259" key="5">
    <source>
        <dbReference type="PROSITE" id="PS50893"/>
    </source>
</evidence>
<keyword evidence="3" id="KW-0547">Nucleotide-binding</keyword>
<dbReference type="RefSeq" id="WP_254166379.1">
    <property type="nucleotide sequence ID" value="NZ_JANAFB010000016.1"/>
</dbReference>
<dbReference type="Pfam" id="PF00005">
    <property type="entry name" value="ABC_tran"/>
    <property type="match status" value="1"/>
</dbReference>
<dbReference type="InterPro" id="IPR027417">
    <property type="entry name" value="P-loop_NTPase"/>
</dbReference>
<dbReference type="SUPFAM" id="SSF52540">
    <property type="entry name" value="P-loop containing nucleoside triphosphate hydrolases"/>
    <property type="match status" value="1"/>
</dbReference>
<dbReference type="EMBL" id="JANAFB010000016">
    <property type="protein sequence ID" value="MCP3425938.1"/>
    <property type="molecule type" value="Genomic_DNA"/>
</dbReference>
<evidence type="ECO:0000313" key="6">
    <source>
        <dbReference type="EMBL" id="MCP3425938.1"/>
    </source>
</evidence>
<evidence type="ECO:0000256" key="2">
    <source>
        <dbReference type="ARBA" id="ARBA00022448"/>
    </source>
</evidence>
<dbReference type="GO" id="GO:0005524">
    <property type="term" value="F:ATP binding"/>
    <property type="evidence" value="ECO:0007669"/>
    <property type="project" value="UniProtKB-KW"/>
</dbReference>
<dbReference type="GO" id="GO:0016887">
    <property type="term" value="F:ATP hydrolysis activity"/>
    <property type="evidence" value="ECO:0007669"/>
    <property type="project" value="InterPro"/>
</dbReference>
<comment type="similarity">
    <text evidence="1">Belongs to the ABC transporter superfamily.</text>
</comment>
<sequence length="274" mass="29758">MTTHQTPSVRLENASLSFGERTLWSRLDLEIEQGEYFAVLGPNGSGKSTLLKAMLGLIGLSGGSLRILDRPARRGNPEIGYVPQQRPFPSEAPLRARDLVGLGVDGHRWGPGLFSATRRRRVDELLERVGASEYASVPVGLLSGGEQQRLRVAQALASRPRILLCDEALLSLDLNHQQAVSRLIEEYRRESGATVVFVTHEINPIIDDVDRVLYLANGRFRAGSVEDVMTTRALSALYGARVEVVKVNGRYVVVGAGPGEGAEDCHAHDVEGGA</sequence>
<evidence type="ECO:0000313" key="7">
    <source>
        <dbReference type="Proteomes" id="UP001139502"/>
    </source>
</evidence>
<dbReference type="InterPro" id="IPR017871">
    <property type="entry name" value="ABC_transporter-like_CS"/>
</dbReference>
<accession>A0A9X2HKI0</accession>
<evidence type="ECO:0000256" key="1">
    <source>
        <dbReference type="ARBA" id="ARBA00005417"/>
    </source>
</evidence>
<dbReference type="PANTHER" id="PTHR42734:SF5">
    <property type="entry name" value="IRON TRANSPORT SYSTEM ATP-BINDING PROTEIN HI_0361-RELATED"/>
    <property type="match status" value="1"/>
</dbReference>
<feature type="domain" description="ABC transporter" evidence="5">
    <location>
        <begin position="9"/>
        <end position="242"/>
    </location>
</feature>
<dbReference type="CDD" id="cd03235">
    <property type="entry name" value="ABC_Metallic_Cations"/>
    <property type="match status" value="1"/>
</dbReference>
<evidence type="ECO:0000256" key="4">
    <source>
        <dbReference type="ARBA" id="ARBA00022840"/>
    </source>
</evidence>
<organism evidence="6 7">
    <name type="scientific">Rothia santali</name>
    <dbReference type="NCBI Taxonomy" id="2949643"/>
    <lineage>
        <taxon>Bacteria</taxon>
        <taxon>Bacillati</taxon>
        <taxon>Actinomycetota</taxon>
        <taxon>Actinomycetes</taxon>
        <taxon>Micrococcales</taxon>
        <taxon>Micrococcaceae</taxon>
        <taxon>Rothia</taxon>
    </lineage>
</organism>
<dbReference type="SMART" id="SM00382">
    <property type="entry name" value="AAA"/>
    <property type="match status" value="1"/>
</dbReference>
<dbReference type="Proteomes" id="UP001139502">
    <property type="component" value="Unassembled WGS sequence"/>
</dbReference>
<protein>
    <submittedName>
        <fullName evidence="6">ABC transporter ATP-binding protein</fullName>
    </submittedName>
</protein>
<keyword evidence="2" id="KW-0813">Transport</keyword>
<evidence type="ECO:0000256" key="3">
    <source>
        <dbReference type="ARBA" id="ARBA00022741"/>
    </source>
</evidence>
<name>A0A9X2HKI0_9MICC</name>
<dbReference type="AlphaFoldDB" id="A0A9X2HKI0"/>
<dbReference type="PROSITE" id="PS00211">
    <property type="entry name" value="ABC_TRANSPORTER_1"/>
    <property type="match status" value="1"/>
</dbReference>
<gene>
    <name evidence="6" type="ORF">NBM05_07940</name>
</gene>
<dbReference type="InterPro" id="IPR003439">
    <property type="entry name" value="ABC_transporter-like_ATP-bd"/>
</dbReference>
<dbReference type="InterPro" id="IPR050153">
    <property type="entry name" value="Metal_Ion_Import_ABC"/>
</dbReference>
<reference evidence="6" key="1">
    <citation type="submission" date="2022-06" db="EMBL/GenBank/DDBJ databases">
        <title>Rothia sp. isolated from sandalwood seedling.</title>
        <authorList>
            <person name="Tuikhar N."/>
            <person name="Kirdat K."/>
            <person name="Thorat V."/>
            <person name="Swetha P."/>
            <person name="Padma S."/>
            <person name="Sundararaj R."/>
            <person name="Yadav A."/>
        </authorList>
    </citation>
    <scope>NUCLEOTIDE SEQUENCE</scope>
    <source>
        <strain evidence="6">AR01</strain>
    </source>
</reference>
<dbReference type="PANTHER" id="PTHR42734">
    <property type="entry name" value="METAL TRANSPORT SYSTEM ATP-BINDING PROTEIN TM_0124-RELATED"/>
    <property type="match status" value="1"/>
</dbReference>
<keyword evidence="7" id="KW-1185">Reference proteome</keyword>
<comment type="caution">
    <text evidence="6">The sequence shown here is derived from an EMBL/GenBank/DDBJ whole genome shotgun (WGS) entry which is preliminary data.</text>
</comment>
<dbReference type="Gene3D" id="3.40.50.300">
    <property type="entry name" value="P-loop containing nucleotide triphosphate hydrolases"/>
    <property type="match status" value="1"/>
</dbReference>
<proteinExistence type="inferred from homology"/>
<dbReference type="InterPro" id="IPR003593">
    <property type="entry name" value="AAA+_ATPase"/>
</dbReference>
<keyword evidence="4 6" id="KW-0067">ATP-binding</keyword>